<protein>
    <submittedName>
        <fullName evidence="1">Uncharacterized protein</fullName>
    </submittedName>
</protein>
<dbReference type="AlphaFoldDB" id="A0A2N3WQA7"/>
<dbReference type="EMBL" id="PJMY01000003">
    <property type="protein sequence ID" value="PKV96058.1"/>
    <property type="molecule type" value="Genomic_DNA"/>
</dbReference>
<proteinExistence type="predicted"/>
<dbReference type="RefSeq" id="WP_208637491.1">
    <property type="nucleotide sequence ID" value="NZ_PJMY01000003.1"/>
</dbReference>
<comment type="caution">
    <text evidence="1">The sequence shown here is derived from an EMBL/GenBank/DDBJ whole genome shotgun (WGS) entry which is preliminary data.</text>
</comment>
<organism evidence="1 2">
    <name type="scientific">Amycolatopsis echigonensis</name>
    <dbReference type="NCBI Taxonomy" id="2576905"/>
    <lineage>
        <taxon>Bacteria</taxon>
        <taxon>Bacillati</taxon>
        <taxon>Actinomycetota</taxon>
        <taxon>Actinomycetes</taxon>
        <taxon>Pseudonocardiales</taxon>
        <taxon>Pseudonocardiaceae</taxon>
        <taxon>Amycolatopsis</taxon>
    </lineage>
</organism>
<evidence type="ECO:0000313" key="2">
    <source>
        <dbReference type="Proteomes" id="UP000233750"/>
    </source>
</evidence>
<evidence type="ECO:0000313" key="1">
    <source>
        <dbReference type="EMBL" id="PKV96058.1"/>
    </source>
</evidence>
<name>A0A2N3WQA7_9PSEU</name>
<reference evidence="1 2" key="1">
    <citation type="submission" date="2017-12" db="EMBL/GenBank/DDBJ databases">
        <title>Sequencing the genomes of 1000 Actinobacteria strains.</title>
        <authorList>
            <person name="Klenk H.-P."/>
        </authorList>
    </citation>
    <scope>NUCLEOTIDE SEQUENCE [LARGE SCALE GENOMIC DNA]</scope>
    <source>
        <strain evidence="1 2">DSM 45165</strain>
    </source>
</reference>
<sequence length="47" mass="4507">MKVVCSFSLLVRAALWLAGVALVSGLALGHPGGPAPVAPPVSAGTAP</sequence>
<dbReference type="Proteomes" id="UP000233750">
    <property type="component" value="Unassembled WGS sequence"/>
</dbReference>
<keyword evidence="2" id="KW-1185">Reference proteome</keyword>
<gene>
    <name evidence="1" type="ORF">ATK30_6994</name>
</gene>
<accession>A0A2N3WQA7</accession>